<dbReference type="InterPro" id="IPR032508">
    <property type="entry name" value="FecR_C"/>
</dbReference>
<dbReference type="InterPro" id="IPR012373">
    <property type="entry name" value="Ferrdict_sens_TM"/>
</dbReference>
<feature type="transmembrane region" description="Helical" evidence="1">
    <location>
        <begin position="80"/>
        <end position="99"/>
    </location>
</feature>
<protein>
    <recommendedName>
        <fullName evidence="6">FecR protein domain-containing protein</fullName>
    </recommendedName>
</protein>
<dbReference type="RefSeq" id="WP_028726788.1">
    <property type="nucleotide sequence ID" value="NZ_AUAE01000010.1"/>
</dbReference>
<reference evidence="4 5" key="1">
    <citation type="submission" date="2013-04" db="EMBL/GenBank/DDBJ databases">
        <title>The Genome Sequence of Parabacteroides gordonii DSM 23371.</title>
        <authorList>
            <consortium name="The Broad Institute Genomics Platform"/>
            <person name="Earl A."/>
            <person name="Ward D."/>
            <person name="Feldgarden M."/>
            <person name="Gevers D."/>
            <person name="Martens E."/>
            <person name="Sakamoto M."/>
            <person name="Benno Y."/>
            <person name="Suzuki N."/>
            <person name="Matsunaga N."/>
            <person name="Koshihara K."/>
            <person name="Seki M."/>
            <person name="Komiya H."/>
            <person name="Walker B."/>
            <person name="Young S."/>
            <person name="Zeng Q."/>
            <person name="Gargeya S."/>
            <person name="Fitzgerald M."/>
            <person name="Haas B."/>
            <person name="Abouelleil A."/>
            <person name="Allen A.W."/>
            <person name="Alvarado L."/>
            <person name="Arachchi H.M."/>
            <person name="Berlin A.M."/>
            <person name="Chapman S.B."/>
            <person name="Gainer-Dewar J."/>
            <person name="Goldberg J."/>
            <person name="Griggs A."/>
            <person name="Gujja S."/>
            <person name="Hansen M."/>
            <person name="Howarth C."/>
            <person name="Imamovic A."/>
            <person name="Ireland A."/>
            <person name="Larimer J."/>
            <person name="McCowan C."/>
            <person name="Murphy C."/>
            <person name="Pearson M."/>
            <person name="Poon T.W."/>
            <person name="Priest M."/>
            <person name="Roberts A."/>
            <person name="Saif S."/>
            <person name="Shea T."/>
            <person name="Sisk P."/>
            <person name="Sykes S."/>
            <person name="Wortman J."/>
            <person name="Nusbaum C."/>
            <person name="Birren B."/>
        </authorList>
    </citation>
    <scope>NUCLEOTIDE SEQUENCE [LARGE SCALE GENOMIC DNA]</scope>
    <source>
        <strain evidence="4 5">MS-1</strain>
    </source>
</reference>
<dbReference type="Pfam" id="PF04773">
    <property type="entry name" value="FecR"/>
    <property type="match status" value="1"/>
</dbReference>
<dbReference type="EMBL" id="AQHW01000017">
    <property type="protein sequence ID" value="KKB53977.1"/>
    <property type="molecule type" value="Genomic_DNA"/>
</dbReference>
<dbReference type="AlphaFoldDB" id="A0A0F5J988"/>
<evidence type="ECO:0000313" key="4">
    <source>
        <dbReference type="EMBL" id="KKB53977.1"/>
    </source>
</evidence>
<sequence length="325" mass="37953">MKQDNKKYILKKLMHDALEEEERGALNNDVPVKAQMFNQWETAPDAAGFDQTDGNRIWYCIRQKVWTNTHAKKYLFYKTYSVVASVLFLLAVGSMFFYLKEDRKEVPVYIVTSGIQNMQSISLPDGTVVQIGPGSKLTYPAVFTGKTREIYLDGQAFFDIYKNPHKPFIVHTSNMNVEALGTAFEVFNYEIESKSEIVLLNGKVKIDLNKSKGDKKEFILLPNEKIVYDKQVDSTYISDVNADKYTSWRKQKILTFENEKLSMIIPRLEQWYGRKIMCQQNLAEKYRFTFKVRDESLERILYMMGKSSPLEYKKTKNENYMLILK</sequence>
<keyword evidence="1" id="KW-0812">Transmembrane</keyword>
<dbReference type="HOGENOM" id="CLU_050192_2_3_10"/>
<evidence type="ECO:0000259" key="3">
    <source>
        <dbReference type="Pfam" id="PF16344"/>
    </source>
</evidence>
<accession>A0A0F5J988</accession>
<dbReference type="InterPro" id="IPR006860">
    <property type="entry name" value="FecR"/>
</dbReference>
<dbReference type="PANTHER" id="PTHR30273">
    <property type="entry name" value="PERIPLASMIC SIGNAL SENSOR AND SIGMA FACTOR ACTIVATOR FECR-RELATED"/>
    <property type="match status" value="1"/>
</dbReference>
<keyword evidence="1" id="KW-1133">Transmembrane helix</keyword>
<dbReference type="PIRSF" id="PIRSF018266">
    <property type="entry name" value="FecR"/>
    <property type="match status" value="1"/>
</dbReference>
<dbReference type="PANTHER" id="PTHR30273:SF2">
    <property type="entry name" value="PROTEIN FECR"/>
    <property type="match status" value="1"/>
</dbReference>
<dbReference type="GO" id="GO:0016989">
    <property type="term" value="F:sigma factor antagonist activity"/>
    <property type="evidence" value="ECO:0007669"/>
    <property type="project" value="TreeGrafter"/>
</dbReference>
<name>A0A0F5J988_9BACT</name>
<dbReference type="Gene3D" id="3.55.50.30">
    <property type="match status" value="1"/>
</dbReference>
<proteinExistence type="predicted"/>
<keyword evidence="1" id="KW-0472">Membrane</keyword>
<dbReference type="STRING" id="1203610.HMPREF1536_03558"/>
<evidence type="ECO:0000256" key="1">
    <source>
        <dbReference type="SAM" id="Phobius"/>
    </source>
</evidence>
<dbReference type="Proteomes" id="UP000033035">
    <property type="component" value="Unassembled WGS sequence"/>
</dbReference>
<feature type="domain" description="FecR protein" evidence="2">
    <location>
        <begin position="112"/>
        <end position="205"/>
    </location>
</feature>
<keyword evidence="5" id="KW-1185">Reference proteome</keyword>
<evidence type="ECO:0000259" key="2">
    <source>
        <dbReference type="Pfam" id="PF04773"/>
    </source>
</evidence>
<feature type="domain" description="Protein FecR C-terminal" evidence="3">
    <location>
        <begin position="254"/>
        <end position="318"/>
    </location>
</feature>
<comment type="caution">
    <text evidence="4">The sequence shown here is derived from an EMBL/GenBank/DDBJ whole genome shotgun (WGS) entry which is preliminary data.</text>
</comment>
<dbReference type="Pfam" id="PF16344">
    <property type="entry name" value="FecR_C"/>
    <property type="match status" value="1"/>
</dbReference>
<dbReference type="Gene3D" id="2.60.120.1440">
    <property type="match status" value="1"/>
</dbReference>
<evidence type="ECO:0000313" key="5">
    <source>
        <dbReference type="Proteomes" id="UP000033035"/>
    </source>
</evidence>
<dbReference type="PATRIC" id="fig|1203610.3.peg.3626"/>
<gene>
    <name evidence="4" type="ORF">HMPREF1536_03558</name>
</gene>
<evidence type="ECO:0008006" key="6">
    <source>
        <dbReference type="Google" id="ProtNLM"/>
    </source>
</evidence>
<organism evidence="4 5">
    <name type="scientific">Parabacteroides gordonii MS-1 = DSM 23371</name>
    <dbReference type="NCBI Taxonomy" id="1203610"/>
    <lineage>
        <taxon>Bacteria</taxon>
        <taxon>Pseudomonadati</taxon>
        <taxon>Bacteroidota</taxon>
        <taxon>Bacteroidia</taxon>
        <taxon>Bacteroidales</taxon>
        <taxon>Tannerellaceae</taxon>
        <taxon>Parabacteroides</taxon>
    </lineage>
</organism>